<reference evidence="2" key="2">
    <citation type="journal article" date="2021" name="PeerJ">
        <title>Extensive microbial diversity within the chicken gut microbiome revealed by metagenomics and culture.</title>
        <authorList>
            <person name="Gilroy R."/>
            <person name="Ravi A."/>
            <person name="Getino M."/>
            <person name="Pursley I."/>
            <person name="Horton D.L."/>
            <person name="Alikhan N.F."/>
            <person name="Baker D."/>
            <person name="Gharbi K."/>
            <person name="Hall N."/>
            <person name="Watson M."/>
            <person name="Adriaenssens E.M."/>
            <person name="Foster-Nyarko E."/>
            <person name="Jarju S."/>
            <person name="Secka A."/>
            <person name="Antonio M."/>
            <person name="Oren A."/>
            <person name="Chaudhuri R.R."/>
            <person name="La Ragione R."/>
            <person name="Hildebrand F."/>
            <person name="Pallen M.J."/>
        </authorList>
    </citation>
    <scope>NUCLEOTIDE SEQUENCE</scope>
    <source>
        <strain evidence="2">CHK33-4379</strain>
    </source>
</reference>
<dbReference type="Proteomes" id="UP000824136">
    <property type="component" value="Unassembled WGS sequence"/>
</dbReference>
<evidence type="ECO:0000313" key="2">
    <source>
        <dbReference type="EMBL" id="HIT58441.1"/>
    </source>
</evidence>
<dbReference type="SUPFAM" id="SSF53756">
    <property type="entry name" value="UDP-Glycosyltransferase/glycogen phosphorylase"/>
    <property type="match status" value="1"/>
</dbReference>
<organism evidence="2 3">
    <name type="scientific">Candidatus Faeciplasma pullistercoris</name>
    <dbReference type="NCBI Taxonomy" id="2840800"/>
    <lineage>
        <taxon>Bacteria</taxon>
        <taxon>Bacillati</taxon>
        <taxon>Bacillota</taxon>
        <taxon>Clostridia</taxon>
        <taxon>Eubacteriales</taxon>
        <taxon>Oscillospiraceae</taxon>
        <taxon>Oscillospiraceae incertae sedis</taxon>
        <taxon>Candidatus Faeciplasma</taxon>
    </lineage>
</organism>
<dbReference type="AlphaFoldDB" id="A0A9D1GS71"/>
<dbReference type="PANTHER" id="PTHR12526:SF630">
    <property type="entry name" value="GLYCOSYLTRANSFERASE"/>
    <property type="match status" value="1"/>
</dbReference>
<comment type="caution">
    <text evidence="2">The sequence shown here is derived from an EMBL/GenBank/DDBJ whole genome shotgun (WGS) entry which is preliminary data.</text>
</comment>
<dbReference type="CDD" id="cd03811">
    <property type="entry name" value="GT4_GT28_WabH-like"/>
    <property type="match status" value="1"/>
</dbReference>
<reference evidence="2" key="1">
    <citation type="submission" date="2020-10" db="EMBL/GenBank/DDBJ databases">
        <authorList>
            <person name="Gilroy R."/>
        </authorList>
    </citation>
    <scope>NUCLEOTIDE SEQUENCE</scope>
    <source>
        <strain evidence="2">CHK33-4379</strain>
    </source>
</reference>
<dbReference type="PANTHER" id="PTHR12526">
    <property type="entry name" value="GLYCOSYLTRANSFERASE"/>
    <property type="match status" value="1"/>
</dbReference>
<dbReference type="EMBL" id="DVLL01000008">
    <property type="protein sequence ID" value="HIT58441.1"/>
    <property type="molecule type" value="Genomic_DNA"/>
</dbReference>
<name>A0A9D1GS71_9FIRM</name>
<dbReference type="InterPro" id="IPR001296">
    <property type="entry name" value="Glyco_trans_1"/>
</dbReference>
<dbReference type="Pfam" id="PF00534">
    <property type="entry name" value="Glycos_transf_1"/>
    <property type="match status" value="1"/>
</dbReference>
<evidence type="ECO:0000259" key="1">
    <source>
        <dbReference type="Pfam" id="PF00534"/>
    </source>
</evidence>
<feature type="domain" description="Glycosyl transferase family 1" evidence="1">
    <location>
        <begin position="248"/>
        <end position="396"/>
    </location>
</feature>
<dbReference type="GO" id="GO:0016757">
    <property type="term" value="F:glycosyltransferase activity"/>
    <property type="evidence" value="ECO:0007669"/>
    <property type="project" value="InterPro"/>
</dbReference>
<evidence type="ECO:0000313" key="3">
    <source>
        <dbReference type="Proteomes" id="UP000824136"/>
    </source>
</evidence>
<dbReference type="Gene3D" id="3.40.50.2000">
    <property type="entry name" value="Glycogen Phosphorylase B"/>
    <property type="match status" value="2"/>
</dbReference>
<sequence>MMKKSLMLSSNRSDRKKVLFVMNTMGRAGAERALIELTKAIDTKDADIYLYVIIPRGELFDELPDTVRILNKSYDNRSVLSRGGSLFILRELVRYVFKPRCFTRMVRRMCAVLFGRSDVSRRVRLEKTIRRLFADGAPGMDMEFDLATAYLEGPATWYVAEKVKAKKKAAFLHIDYRKAGYDRTMDNGCYEAFDRIFAVSENVKEGFLSVYPEYESKTELFMNIINTDRINALAAQEGFTDGFDGVRLLTVGRLHYQKGYDIAVETARLLKDAGRRFKWCVIGEGAEEKKLRALIKEKGVEDEFVLMGAKSNPYPYFKQSDIYVCTSRFEGKSIVIEEAQTLGLPIVSAQTTGIREQVNDGEDGIIVPGEPDKLARAISRLIDDEELRQRLGHAARLKMQTSVDEAKRFVQLMET</sequence>
<protein>
    <submittedName>
        <fullName evidence="2">Glycosyltransferase</fullName>
    </submittedName>
</protein>
<gene>
    <name evidence="2" type="ORF">IAC39_01785</name>
</gene>
<proteinExistence type="predicted"/>
<accession>A0A9D1GS71</accession>